<comment type="similarity">
    <text evidence="1">Belongs to the SMG9 family.</text>
</comment>
<protein>
    <recommendedName>
        <fullName evidence="6">Protein SMG9-like</fullName>
    </recommendedName>
</protein>
<dbReference type="STRING" id="13333.U5CZJ2"/>
<name>U5CZJ2_AMBTC</name>
<dbReference type="PANTHER" id="PTHR14270:SF0">
    <property type="entry name" value="NONSENSE-MEDIATED MRNA DECAY FACTOR SMG9"/>
    <property type="match status" value="1"/>
</dbReference>
<evidence type="ECO:0000313" key="5">
    <source>
        <dbReference type="Proteomes" id="UP000017836"/>
    </source>
</evidence>
<dbReference type="EMBL" id="KI392502">
    <property type="protein sequence ID" value="ERN15574.1"/>
    <property type="molecule type" value="Genomic_DNA"/>
</dbReference>
<dbReference type="SUPFAM" id="SSF52540">
    <property type="entry name" value="P-loop containing nucleoside triphosphate hydrolases"/>
    <property type="match status" value="2"/>
</dbReference>
<evidence type="ECO:0000313" key="4">
    <source>
        <dbReference type="EMBL" id="ERN15574.1"/>
    </source>
</evidence>
<sequence length="455" mass="49453">MGTASGASTGVSGPSSSSSSAAPKIILAKPPNLGATVNPTTAKFIRSEDESVARPRPSLGSFTFVSESWDVFTDRLLPFMSDNTDFTVIGIIGPPGVGKSTILNELYGFDGGTTGMLPPFPIQSEETRAMAKHCSVGIELRISAERLILLDTQPVFSPSVLAEIMRPDGSSAISILNGEPLSAELAHEMMGIQLGVFLASVCHILLVVSEGVHDYSMWQLMGKVDVLKQGIPDPSLVSLGPNLAPYKDRDALLDNLGDFMADPVFVHSKLQDREFAASSVMWLRKTMSLYFQSSSFWKRRSDQMEIYGESKHGAKPVVLDNQNGSLERGSNEIESADSGILGTHFFVLPLKIQDDSQKAQLESYGSMLAQLRDQVLSMPCHSFAKTIAERDWLRNSAKIWEIVKKSPVIADYCRTLQSSGLYRRFYVALPPKTIEGSDPSSQAARAAVQTVARSL</sequence>
<dbReference type="InterPro" id="IPR027417">
    <property type="entry name" value="P-loop_NTPase"/>
</dbReference>
<dbReference type="eggNOG" id="KOG4181">
    <property type="taxonomic scope" value="Eukaryota"/>
</dbReference>
<proteinExistence type="inferred from homology"/>
<dbReference type="AlphaFoldDB" id="U5CZJ2"/>
<evidence type="ECO:0000256" key="1">
    <source>
        <dbReference type="ARBA" id="ARBA00007712"/>
    </source>
</evidence>
<evidence type="ECO:0000256" key="3">
    <source>
        <dbReference type="SAM" id="MobiDB-lite"/>
    </source>
</evidence>
<dbReference type="OMA" id="ASVCHIL"/>
<dbReference type="Gramene" id="ERN15574">
    <property type="protein sequence ID" value="ERN15574"/>
    <property type="gene ID" value="AMTR_s00048p00145430"/>
</dbReference>
<evidence type="ECO:0008006" key="6">
    <source>
        <dbReference type="Google" id="ProtNLM"/>
    </source>
</evidence>
<dbReference type="HOGENOM" id="CLU_037795_1_0_1"/>
<feature type="region of interest" description="Disordered" evidence="3">
    <location>
        <begin position="1"/>
        <end position="22"/>
    </location>
</feature>
<gene>
    <name evidence="4" type="ORF">AMTR_s00048p00145430</name>
</gene>
<keyword evidence="2" id="KW-0866">Nonsense-mediated mRNA decay</keyword>
<keyword evidence="5" id="KW-1185">Reference proteome</keyword>
<reference evidence="5" key="1">
    <citation type="journal article" date="2013" name="Science">
        <title>The Amborella genome and the evolution of flowering plants.</title>
        <authorList>
            <consortium name="Amborella Genome Project"/>
        </authorList>
    </citation>
    <scope>NUCLEOTIDE SEQUENCE [LARGE SCALE GENOMIC DNA]</scope>
</reference>
<dbReference type="Proteomes" id="UP000017836">
    <property type="component" value="Unassembled WGS sequence"/>
</dbReference>
<organism evidence="4 5">
    <name type="scientific">Amborella trichopoda</name>
    <dbReference type="NCBI Taxonomy" id="13333"/>
    <lineage>
        <taxon>Eukaryota</taxon>
        <taxon>Viridiplantae</taxon>
        <taxon>Streptophyta</taxon>
        <taxon>Embryophyta</taxon>
        <taxon>Tracheophyta</taxon>
        <taxon>Spermatophyta</taxon>
        <taxon>Magnoliopsida</taxon>
        <taxon>Amborellales</taxon>
        <taxon>Amborellaceae</taxon>
        <taxon>Amborella</taxon>
    </lineage>
</organism>
<dbReference type="InterPro" id="IPR039177">
    <property type="entry name" value="SMG9"/>
</dbReference>
<evidence type="ECO:0000256" key="2">
    <source>
        <dbReference type="ARBA" id="ARBA00023161"/>
    </source>
</evidence>
<dbReference type="GO" id="GO:0000184">
    <property type="term" value="P:nuclear-transcribed mRNA catabolic process, nonsense-mediated decay"/>
    <property type="evidence" value="ECO:0000318"/>
    <property type="project" value="GO_Central"/>
</dbReference>
<dbReference type="PANTHER" id="PTHR14270">
    <property type="entry name" value="NONSENSE-MEDIATED MRNA DECAY FACTOR SMG9"/>
    <property type="match status" value="1"/>
</dbReference>
<accession>U5CZJ2</accession>